<dbReference type="AlphaFoldDB" id="A0A418LWH2"/>
<dbReference type="PANTHER" id="PTHR10429:SF0">
    <property type="entry name" value="DNA-3-METHYLADENINE GLYCOSYLASE"/>
    <property type="match status" value="1"/>
</dbReference>
<dbReference type="InterPro" id="IPR003180">
    <property type="entry name" value="MPG"/>
</dbReference>
<dbReference type="Gene3D" id="3.10.300.10">
    <property type="entry name" value="Methylpurine-DNA glycosylase (MPG)"/>
    <property type="match status" value="1"/>
</dbReference>
<accession>A0A418LWH2</accession>
<name>A0A418LWH2_9BACT</name>
<dbReference type="GO" id="GO:0003677">
    <property type="term" value="F:DNA binding"/>
    <property type="evidence" value="ECO:0007669"/>
    <property type="project" value="InterPro"/>
</dbReference>
<dbReference type="Pfam" id="PF02245">
    <property type="entry name" value="Pur_DNA_glyco"/>
    <property type="match status" value="1"/>
</dbReference>
<dbReference type="GO" id="GO:0006284">
    <property type="term" value="P:base-excision repair"/>
    <property type="evidence" value="ECO:0007669"/>
    <property type="project" value="InterPro"/>
</dbReference>
<protein>
    <recommendedName>
        <fullName evidence="5">Putative 3-methyladenine DNA glycosylase</fullName>
        <ecNumber evidence="5">3.2.2.-</ecNumber>
    </recommendedName>
</protein>
<evidence type="ECO:0000313" key="7">
    <source>
        <dbReference type="Proteomes" id="UP000283523"/>
    </source>
</evidence>
<dbReference type="SUPFAM" id="SSF50486">
    <property type="entry name" value="FMT C-terminal domain-like"/>
    <property type="match status" value="1"/>
</dbReference>
<evidence type="ECO:0000256" key="2">
    <source>
        <dbReference type="ARBA" id="ARBA00022763"/>
    </source>
</evidence>
<comment type="caution">
    <text evidence="6">The sequence shown here is derived from an EMBL/GenBank/DDBJ whole genome shotgun (WGS) entry which is preliminary data.</text>
</comment>
<proteinExistence type="inferred from homology"/>
<comment type="similarity">
    <text evidence="1 5">Belongs to the DNA glycosylase MPG family.</text>
</comment>
<dbReference type="FunFam" id="3.10.300.10:FF:000001">
    <property type="entry name" value="Putative 3-methyladenine DNA glycosylase"/>
    <property type="match status" value="1"/>
</dbReference>
<evidence type="ECO:0000256" key="4">
    <source>
        <dbReference type="ARBA" id="ARBA00023204"/>
    </source>
</evidence>
<dbReference type="EMBL" id="QXED01000016">
    <property type="protein sequence ID" value="RIV17659.1"/>
    <property type="molecule type" value="Genomic_DNA"/>
</dbReference>
<gene>
    <name evidence="6" type="ORF">DYU11_30920</name>
</gene>
<keyword evidence="3 5" id="KW-0378">Hydrolase</keyword>
<evidence type="ECO:0000256" key="3">
    <source>
        <dbReference type="ARBA" id="ARBA00022801"/>
    </source>
</evidence>
<evidence type="ECO:0000256" key="5">
    <source>
        <dbReference type="HAMAP-Rule" id="MF_00527"/>
    </source>
</evidence>
<evidence type="ECO:0000313" key="6">
    <source>
        <dbReference type="EMBL" id="RIV17659.1"/>
    </source>
</evidence>
<dbReference type="PANTHER" id="PTHR10429">
    <property type="entry name" value="DNA-3-METHYLADENINE GLYCOSYLASE"/>
    <property type="match status" value="1"/>
</dbReference>
<dbReference type="HAMAP" id="MF_00527">
    <property type="entry name" value="3MGH"/>
    <property type="match status" value="1"/>
</dbReference>
<keyword evidence="7" id="KW-1185">Reference proteome</keyword>
<evidence type="ECO:0000256" key="1">
    <source>
        <dbReference type="ARBA" id="ARBA00009232"/>
    </source>
</evidence>
<organism evidence="6 7">
    <name type="scientific">Fibrisoma montanum</name>
    <dbReference type="NCBI Taxonomy" id="2305895"/>
    <lineage>
        <taxon>Bacteria</taxon>
        <taxon>Pseudomonadati</taxon>
        <taxon>Bacteroidota</taxon>
        <taxon>Cytophagia</taxon>
        <taxon>Cytophagales</taxon>
        <taxon>Spirosomataceae</taxon>
        <taxon>Fibrisoma</taxon>
    </lineage>
</organism>
<dbReference type="InterPro" id="IPR011034">
    <property type="entry name" value="Formyl_transferase-like_C_sf"/>
</dbReference>
<dbReference type="EC" id="3.2.2.-" evidence="5"/>
<dbReference type="OrthoDB" id="9794313at2"/>
<dbReference type="NCBIfam" id="TIGR00567">
    <property type="entry name" value="3mg"/>
    <property type="match status" value="1"/>
</dbReference>
<dbReference type="InterPro" id="IPR036995">
    <property type="entry name" value="MPG_sf"/>
</dbReference>
<keyword evidence="4 5" id="KW-0234">DNA repair</keyword>
<reference evidence="6 7" key="1">
    <citation type="submission" date="2018-08" db="EMBL/GenBank/DDBJ databases">
        <title>Fibrisoma montanum sp. nov., isolated from Danxia mountain soil.</title>
        <authorList>
            <person name="Huang Y."/>
        </authorList>
    </citation>
    <scope>NUCLEOTIDE SEQUENCE [LARGE SCALE GENOMIC DNA]</scope>
    <source>
        <strain evidence="6 7">HYT19</strain>
    </source>
</reference>
<dbReference type="GO" id="GO:0003905">
    <property type="term" value="F:alkylbase DNA N-glycosylase activity"/>
    <property type="evidence" value="ECO:0007669"/>
    <property type="project" value="InterPro"/>
</dbReference>
<sequence>MLRPLQTNSSRIPTAFYEQHDTLTLARLLLGCELVHDSPEGLTAGVIVETEGYLTGDPACHAYRRPTPRNAAMFGPAGTLYVYQIYNHYNCVNIVTGPEGVGEAVLIRALEPTEGIDLMGVRRNEAFRTGFARYRNNTIDPTTPAGFRNLCNGPGKLVIAMGISRQEHNFASLTTGPIFVRAAEPLPDSDVVTTTRIGITQGVDLPYRFYLRGNRFVSKW</sequence>
<dbReference type="CDD" id="cd00540">
    <property type="entry name" value="AAG"/>
    <property type="match status" value="1"/>
</dbReference>
<keyword evidence="2 5" id="KW-0227">DNA damage</keyword>
<dbReference type="Proteomes" id="UP000283523">
    <property type="component" value="Unassembled WGS sequence"/>
</dbReference>
<dbReference type="RefSeq" id="WP_119671625.1">
    <property type="nucleotide sequence ID" value="NZ_QXED01000016.1"/>
</dbReference>